<gene>
    <name evidence="1" type="ORF">UFOPK1960_00829</name>
</gene>
<reference evidence="1" key="1">
    <citation type="submission" date="2020-05" db="EMBL/GenBank/DDBJ databases">
        <authorList>
            <person name="Chiriac C."/>
            <person name="Salcher M."/>
            <person name="Ghai R."/>
            <person name="Kavagutti S V."/>
        </authorList>
    </citation>
    <scope>NUCLEOTIDE SEQUENCE</scope>
</reference>
<dbReference type="EMBL" id="CAEZVL010000118">
    <property type="protein sequence ID" value="CAB4633392.1"/>
    <property type="molecule type" value="Genomic_DNA"/>
</dbReference>
<protein>
    <submittedName>
        <fullName evidence="1">Unannotated protein</fullName>
    </submittedName>
</protein>
<dbReference type="AlphaFoldDB" id="A0A6J6J8P2"/>
<name>A0A6J6J8P2_9ZZZZ</name>
<organism evidence="1">
    <name type="scientific">freshwater metagenome</name>
    <dbReference type="NCBI Taxonomy" id="449393"/>
    <lineage>
        <taxon>unclassified sequences</taxon>
        <taxon>metagenomes</taxon>
        <taxon>ecological metagenomes</taxon>
    </lineage>
</organism>
<proteinExistence type="predicted"/>
<accession>A0A6J6J8P2</accession>
<evidence type="ECO:0000313" key="1">
    <source>
        <dbReference type="EMBL" id="CAB4633392.1"/>
    </source>
</evidence>
<sequence length="149" mass="16932">MKTCSFIMQESGRVHPPDICRASLMMFAVSRFIAETPDNDARMIAITFNHSRNSRKPCGRESWVVTQTGIEGMALNIRLINDIQAVFIAQVIKTMVVGIMRCSHGIDIGMFHRHDVLAHIFNRHCFTSIRVMIVTIHTHDGDRLTIDTH</sequence>